<dbReference type="AlphaFoldDB" id="L2GIZ4"/>
<name>L2GIZ4_VITCO</name>
<dbReference type="PROSITE" id="PS51257">
    <property type="entry name" value="PROKAR_LIPOPROTEIN"/>
    <property type="match status" value="1"/>
</dbReference>
<dbReference type="GO" id="GO:0004672">
    <property type="term" value="F:protein kinase activity"/>
    <property type="evidence" value="ECO:0007669"/>
    <property type="project" value="InterPro"/>
</dbReference>
<protein>
    <recommendedName>
        <fullName evidence="2">Protein kinase domain-containing protein</fullName>
    </recommendedName>
</protein>
<dbReference type="EMBL" id="JH370171">
    <property type="protein sequence ID" value="ELA40858.1"/>
    <property type="molecule type" value="Genomic_DNA"/>
</dbReference>
<feature type="transmembrane region" description="Helical" evidence="1">
    <location>
        <begin position="9"/>
        <end position="26"/>
    </location>
</feature>
<dbReference type="OrthoDB" id="341578at2759"/>
<dbReference type="PROSITE" id="PS50011">
    <property type="entry name" value="PROTEIN_KINASE_DOM"/>
    <property type="match status" value="1"/>
</dbReference>
<feature type="domain" description="Protein kinase" evidence="2">
    <location>
        <begin position="108"/>
        <end position="284"/>
    </location>
</feature>
<proteinExistence type="predicted"/>
<dbReference type="RefSeq" id="XP_007605554.1">
    <property type="nucleotide sequence ID" value="XM_007605492.1"/>
</dbReference>
<dbReference type="GeneID" id="19882819"/>
<dbReference type="VEuPathDB" id="MicrosporidiaDB:VICG_02109"/>
<gene>
    <name evidence="3" type="ORF">VICG_02109</name>
</gene>
<dbReference type="GO" id="GO:0005524">
    <property type="term" value="F:ATP binding"/>
    <property type="evidence" value="ECO:0007669"/>
    <property type="project" value="InterPro"/>
</dbReference>
<keyword evidence="1" id="KW-0812">Transmembrane</keyword>
<evidence type="ECO:0000259" key="2">
    <source>
        <dbReference type="PROSITE" id="PS50011"/>
    </source>
</evidence>
<sequence>MISKSIRKYLGLLMLILSVSCVYLFVQHQQTLTSQQKTLSFIENIHSIPIFSGDEPSMHYAGPDAEPQPILQSSRPSKYYETSKDTVETLHSVSDRNKDVLQQITFILDVLNIGSNDLAGLILDSVNRNAGCRFHIENLKGFFVFKIKIDTKFYILKQLAGSRDYNINDLLITNFDSPYIANIISAFRRDSYSGESVGNTWYVSEYLDVPIFGDCVMNGGIAVLRTIAHDLLEALECVHSKRYVHQDLFARNVAGKTEPNNEVVFKLFDFGVAERIEDEKGFVS</sequence>
<evidence type="ECO:0000256" key="1">
    <source>
        <dbReference type="SAM" id="Phobius"/>
    </source>
</evidence>
<dbReference type="InterPro" id="IPR011009">
    <property type="entry name" value="Kinase-like_dom_sf"/>
</dbReference>
<organism evidence="3 4">
    <name type="scientific">Vittaforma corneae (strain ATCC 50505)</name>
    <name type="common">Microsporidian parasite</name>
    <name type="synonym">Nosema corneum</name>
    <dbReference type="NCBI Taxonomy" id="993615"/>
    <lineage>
        <taxon>Eukaryota</taxon>
        <taxon>Fungi</taxon>
        <taxon>Fungi incertae sedis</taxon>
        <taxon>Microsporidia</taxon>
        <taxon>Nosematidae</taxon>
        <taxon>Vittaforma</taxon>
    </lineage>
</organism>
<feature type="non-terminal residue" evidence="3">
    <location>
        <position position="284"/>
    </location>
</feature>
<dbReference type="Proteomes" id="UP000011082">
    <property type="component" value="Unassembled WGS sequence"/>
</dbReference>
<dbReference type="SUPFAM" id="SSF56112">
    <property type="entry name" value="Protein kinase-like (PK-like)"/>
    <property type="match status" value="1"/>
</dbReference>
<dbReference type="InterPro" id="IPR000719">
    <property type="entry name" value="Prot_kinase_dom"/>
</dbReference>
<reference evidence="4" key="1">
    <citation type="submission" date="2011-05" db="EMBL/GenBank/DDBJ databases">
        <title>The genome sequence of Vittaforma corneae strain ATCC 50505.</title>
        <authorList>
            <consortium name="The Broad Institute Genome Sequencing Platform"/>
            <person name="Cuomo C."/>
            <person name="Didier E."/>
            <person name="Bowers L."/>
            <person name="Young S.K."/>
            <person name="Zeng Q."/>
            <person name="Gargeya S."/>
            <person name="Fitzgerald M."/>
            <person name="Haas B."/>
            <person name="Abouelleil A."/>
            <person name="Alvarado L."/>
            <person name="Arachchi H.M."/>
            <person name="Berlin A."/>
            <person name="Chapman S.B."/>
            <person name="Gearin G."/>
            <person name="Goldberg J."/>
            <person name="Griggs A."/>
            <person name="Gujja S."/>
            <person name="Hansen M."/>
            <person name="Heiman D."/>
            <person name="Howarth C."/>
            <person name="Larimer J."/>
            <person name="Lui A."/>
            <person name="MacDonald P.J.P."/>
            <person name="McCowen C."/>
            <person name="Montmayeur A."/>
            <person name="Murphy C."/>
            <person name="Neiman D."/>
            <person name="Pearson M."/>
            <person name="Priest M."/>
            <person name="Roberts A."/>
            <person name="Saif S."/>
            <person name="Shea T."/>
            <person name="Sisk P."/>
            <person name="Stolte C."/>
            <person name="Sykes S."/>
            <person name="Wortman J."/>
            <person name="Nusbaum C."/>
            <person name="Birren B."/>
        </authorList>
    </citation>
    <scope>NUCLEOTIDE SEQUENCE [LARGE SCALE GENOMIC DNA]</scope>
    <source>
        <strain evidence="4">ATCC 50505</strain>
    </source>
</reference>
<keyword evidence="1" id="KW-0472">Membrane</keyword>
<keyword evidence="1" id="KW-1133">Transmembrane helix</keyword>
<evidence type="ECO:0000313" key="3">
    <source>
        <dbReference type="EMBL" id="ELA40858.1"/>
    </source>
</evidence>
<dbReference type="HOGENOM" id="CLU_980716_0_0_1"/>
<evidence type="ECO:0000313" key="4">
    <source>
        <dbReference type="Proteomes" id="UP000011082"/>
    </source>
</evidence>
<keyword evidence="4" id="KW-1185">Reference proteome</keyword>
<dbReference type="InParanoid" id="L2GIZ4"/>
<dbReference type="Gene3D" id="1.10.510.10">
    <property type="entry name" value="Transferase(Phosphotransferase) domain 1"/>
    <property type="match status" value="1"/>
</dbReference>
<accession>L2GIZ4</accession>